<name>A0A3N0Z3Q4_ANAGA</name>
<dbReference type="SMART" id="SM00502">
    <property type="entry name" value="BBC"/>
    <property type="match status" value="1"/>
</dbReference>
<evidence type="ECO:0000256" key="12">
    <source>
        <dbReference type="ARBA" id="ARBA00022843"/>
    </source>
</evidence>
<dbReference type="PROSITE" id="PS00518">
    <property type="entry name" value="ZF_RING_1"/>
    <property type="match status" value="1"/>
</dbReference>
<dbReference type="Pfam" id="PF13445">
    <property type="entry name" value="zf-RING_UBOX"/>
    <property type="match status" value="1"/>
</dbReference>
<dbReference type="SMART" id="SM00184">
    <property type="entry name" value="RING"/>
    <property type="match status" value="1"/>
</dbReference>
<feature type="repeat" description="NHL" evidence="19">
    <location>
        <begin position="639"/>
        <end position="680"/>
    </location>
</feature>
<dbReference type="InterPro" id="IPR013783">
    <property type="entry name" value="Ig-like_fold"/>
</dbReference>
<dbReference type="InterPro" id="IPR017907">
    <property type="entry name" value="Znf_RING_CS"/>
</dbReference>
<dbReference type="GO" id="GO:0061630">
    <property type="term" value="F:ubiquitin protein ligase activity"/>
    <property type="evidence" value="ECO:0007669"/>
    <property type="project" value="UniProtKB-EC"/>
</dbReference>
<keyword evidence="10" id="KW-0833">Ubl conjugation pathway</keyword>
<dbReference type="InterPro" id="IPR027370">
    <property type="entry name" value="Znf-RING_euk"/>
</dbReference>
<dbReference type="InterPro" id="IPR000315">
    <property type="entry name" value="Znf_B-box"/>
</dbReference>
<dbReference type="FunFam" id="2.120.10.30:FF:000004">
    <property type="entry name" value="Tripartite motif containing 2"/>
    <property type="match status" value="1"/>
</dbReference>
<dbReference type="InterPro" id="IPR013083">
    <property type="entry name" value="Znf_RING/FYVE/PHD"/>
</dbReference>
<evidence type="ECO:0000256" key="19">
    <source>
        <dbReference type="PROSITE-ProRule" id="PRU00504"/>
    </source>
</evidence>
<evidence type="ECO:0000313" key="24">
    <source>
        <dbReference type="Proteomes" id="UP000281406"/>
    </source>
</evidence>
<feature type="repeat" description="NHL" evidence="19">
    <location>
        <begin position="684"/>
        <end position="727"/>
    </location>
</feature>
<feature type="repeat" description="NHL" evidence="19">
    <location>
        <begin position="548"/>
        <end position="591"/>
    </location>
</feature>
<dbReference type="CDD" id="cd20482">
    <property type="entry name" value="CC_brat-like"/>
    <property type="match status" value="1"/>
</dbReference>
<reference evidence="23 24" key="1">
    <citation type="submission" date="2018-10" db="EMBL/GenBank/DDBJ databases">
        <title>Genome assembly for a Yunnan-Guizhou Plateau 3E fish, Anabarilius grahami (Regan), and its evolutionary and genetic applications.</title>
        <authorList>
            <person name="Jiang W."/>
        </authorList>
    </citation>
    <scope>NUCLEOTIDE SEQUENCE [LARGE SCALE GENOMIC DNA]</scope>
    <source>
        <strain evidence="23">AG-KIZ</strain>
        <tissue evidence="23">Muscle</tissue>
    </source>
</reference>
<dbReference type="InterPro" id="IPR011042">
    <property type="entry name" value="6-blade_b-propeller_TolB-like"/>
</dbReference>
<dbReference type="Pfam" id="PF00630">
    <property type="entry name" value="Filamin"/>
    <property type="match status" value="1"/>
</dbReference>
<dbReference type="EMBL" id="RJVU01013765">
    <property type="protein sequence ID" value="ROL53140.1"/>
    <property type="molecule type" value="Genomic_DNA"/>
</dbReference>
<evidence type="ECO:0000256" key="3">
    <source>
        <dbReference type="ARBA" id="ARBA00008518"/>
    </source>
</evidence>
<organism evidence="23 24">
    <name type="scientific">Anabarilius grahami</name>
    <name type="common">Kanglang fish</name>
    <name type="synonym">Barilius grahami</name>
    <dbReference type="NCBI Taxonomy" id="495550"/>
    <lineage>
        <taxon>Eukaryota</taxon>
        <taxon>Metazoa</taxon>
        <taxon>Chordata</taxon>
        <taxon>Craniata</taxon>
        <taxon>Vertebrata</taxon>
        <taxon>Euteleostomi</taxon>
        <taxon>Actinopterygii</taxon>
        <taxon>Neopterygii</taxon>
        <taxon>Teleostei</taxon>
        <taxon>Ostariophysi</taxon>
        <taxon>Cypriniformes</taxon>
        <taxon>Xenocyprididae</taxon>
        <taxon>Xenocypridinae</taxon>
        <taxon>Xenocypridinae incertae sedis</taxon>
        <taxon>Anabarilius</taxon>
    </lineage>
</organism>
<dbReference type="GO" id="GO:0000209">
    <property type="term" value="P:protein polyubiquitination"/>
    <property type="evidence" value="ECO:0007669"/>
    <property type="project" value="TreeGrafter"/>
</dbReference>
<dbReference type="OrthoDB" id="342730at2759"/>
<keyword evidence="7" id="KW-0479">Metal-binding</keyword>
<dbReference type="PANTHER" id="PTHR24104:SF58">
    <property type="entry name" value="TRIPARTITE MOTIF-CONTAINING PROTEIN 2"/>
    <property type="match status" value="1"/>
</dbReference>
<dbReference type="AlphaFoldDB" id="A0A3N0Z3Q4"/>
<evidence type="ECO:0000256" key="5">
    <source>
        <dbReference type="ARBA" id="ARBA00022553"/>
    </source>
</evidence>
<dbReference type="FunFam" id="2.120.10.30:FF:000007">
    <property type="entry name" value="Putative tripartite motif-containing protein 2"/>
    <property type="match status" value="1"/>
</dbReference>
<feature type="repeat" description="NHL" evidence="19">
    <location>
        <begin position="733"/>
        <end position="774"/>
    </location>
</feature>
<keyword evidence="24" id="KW-1185">Reference proteome</keyword>
<feature type="coiled-coil region" evidence="20">
    <location>
        <begin position="154"/>
        <end position="214"/>
    </location>
</feature>
<feature type="repeat" description="NHL" evidence="19">
    <location>
        <begin position="775"/>
        <end position="818"/>
    </location>
</feature>
<dbReference type="InterPro" id="IPR050952">
    <property type="entry name" value="TRIM-NHL_E3_ligases"/>
</dbReference>
<dbReference type="Proteomes" id="UP000281406">
    <property type="component" value="Unassembled WGS sequence"/>
</dbReference>
<keyword evidence="9 17" id="KW-0863">Zinc-finger</keyword>
<dbReference type="GO" id="GO:0007399">
    <property type="term" value="P:nervous system development"/>
    <property type="evidence" value="ECO:0007669"/>
    <property type="project" value="UniProtKB-ARBA"/>
</dbReference>
<evidence type="ECO:0000256" key="7">
    <source>
        <dbReference type="ARBA" id="ARBA00022723"/>
    </source>
</evidence>
<evidence type="ECO:0000256" key="17">
    <source>
        <dbReference type="PROSITE-ProRule" id="PRU00024"/>
    </source>
</evidence>
<feature type="domain" description="RING-type" evidence="21">
    <location>
        <begin position="23"/>
        <end position="64"/>
    </location>
</feature>
<dbReference type="InterPro" id="IPR001841">
    <property type="entry name" value="Znf_RING"/>
</dbReference>
<evidence type="ECO:0000256" key="6">
    <source>
        <dbReference type="ARBA" id="ARBA00022679"/>
    </source>
</evidence>
<dbReference type="PROSITE" id="PS50089">
    <property type="entry name" value="ZF_RING_2"/>
    <property type="match status" value="1"/>
</dbReference>
<evidence type="ECO:0000256" key="15">
    <source>
        <dbReference type="ARBA" id="ARBA00043214"/>
    </source>
</evidence>
<accession>A0A3N0Z3Q4</accession>
<proteinExistence type="inferred from homology"/>
<dbReference type="CDD" id="cd16767">
    <property type="entry name" value="RING-HC_TRIM2"/>
    <property type="match status" value="1"/>
</dbReference>
<evidence type="ECO:0000256" key="14">
    <source>
        <dbReference type="ARBA" id="ARBA00041590"/>
    </source>
</evidence>
<comment type="subunit">
    <text evidence="16">Forms homooligomers. Interacts with TRIM3; this interaction reduces TRIM2 activity. Interacts with myosin V; myosin V may not be a substrate for ubiquitination. Interacts with NEFL. Interacts with phosphorylated BCL2L11. Interacts with SIRPA.</text>
</comment>
<dbReference type="FunFam" id="3.30.40.10:FF:000032">
    <property type="entry name" value="Tripartite motif containing 2"/>
    <property type="match status" value="1"/>
</dbReference>
<sequence>MATEASTLPSPVVRQIDKQFLICSICLDRYNNPKVLPCLHTFCERCLQNYIPAHSLTLSCPVCRQTSILPEKGVAALQSNFFITNLMEVLKRSPDTNLSEDCTDAINGVATGLPLSCPNHGGNVMEFYCPPCETAMCEECTSGEHAEHATVPLKDVLEQHKASLQEQLDAVKNRHVTRLLPEIDSALEVLSEILQQLSNQKNSIEEVIHATFEELQKTLNVRKSVLLMELEVLQAQLESLLQGQEGIRSSCSFTEQALNHGSEAEVLLVKKQMSERLDELANQELPLRPEENNQLDFLVETDGLRKSIHNLGAIVTTNAVAAETVATGEGLRHCIVGQPTSVTITTKDRDGGLCRTGNALLIADLSASDGTIMGEGEVTDHKNGTYEFVYTAPCEGRFTLSLKLYDQHIKGSPFSIRANKMMDISLTADGGKKRLKSPASSHVKQRAIKRPASMYSTGKRKENPIEDDLMFRIGRFTLSLKLYDQHIKGSPFSIRANKMMDISLTADGGKKRLKSPASSHVKQRAIKRPASMYSTGKRKENPIEDDLMFRIGTKGRNKGEFTNLQGVAASSVGKVLIADSNNQCVQIFSNDGQFKSRFGVRGRSPGQLQRPTGVAVHPNGDIIIADYDNKWVSIFSSDGKFKTKIGSGKLMGPKGVSVDRNGHIIVVDNKSCCVFIFQPNGKLVSKFGNRGNSDKQFAGPHFAAVNQNNEIIVTDFHNHSVKVFSPEGEFILKFGSNGEGNGQFNAPTGVAVDANGNIIVADWGNSRIQVFDSSGSFLSYINTSADPLYGPQGLALTSDGHVVVADSGNHCFKVYRYLQ</sequence>
<comment type="catalytic activity">
    <reaction evidence="1">
        <text>S-ubiquitinyl-[E2 ubiquitin-conjugating enzyme]-L-cysteine + [acceptor protein]-L-lysine = [E2 ubiquitin-conjugating enzyme]-L-cysteine + N(6)-ubiquitinyl-[acceptor protein]-L-lysine.</text>
        <dbReference type="EC" id="2.3.2.27"/>
    </reaction>
</comment>
<evidence type="ECO:0000256" key="4">
    <source>
        <dbReference type="ARBA" id="ARBA00012483"/>
    </source>
</evidence>
<dbReference type="FunFam" id="3.30.160.60:FF:000154">
    <property type="entry name" value="Tripartite motif-containing protein 2"/>
    <property type="match status" value="1"/>
</dbReference>
<comment type="caution">
    <text evidence="23">The sequence shown here is derived from an EMBL/GenBank/DDBJ whole genome shotgun (WGS) entry which is preliminary data.</text>
</comment>
<dbReference type="InterPro" id="IPR001298">
    <property type="entry name" value="Filamin/ABP280_rpt"/>
</dbReference>
<dbReference type="InterPro" id="IPR001258">
    <property type="entry name" value="NHL_repeat"/>
</dbReference>
<dbReference type="SUPFAM" id="SSF101898">
    <property type="entry name" value="NHL repeat"/>
    <property type="match status" value="1"/>
</dbReference>
<evidence type="ECO:0000256" key="9">
    <source>
        <dbReference type="ARBA" id="ARBA00022771"/>
    </source>
</evidence>
<dbReference type="Gene3D" id="2.120.10.30">
    <property type="entry name" value="TolB, C-terminal domain"/>
    <property type="match status" value="2"/>
</dbReference>
<evidence type="ECO:0000256" key="20">
    <source>
        <dbReference type="SAM" id="Coils"/>
    </source>
</evidence>
<dbReference type="SUPFAM" id="SSF57845">
    <property type="entry name" value="B-box zinc-binding domain"/>
    <property type="match status" value="1"/>
</dbReference>
<feature type="repeat" description="NHL" evidence="19">
    <location>
        <begin position="595"/>
        <end position="638"/>
    </location>
</feature>
<dbReference type="GO" id="GO:0043161">
    <property type="term" value="P:proteasome-mediated ubiquitin-dependent protein catabolic process"/>
    <property type="evidence" value="ECO:0007669"/>
    <property type="project" value="TreeGrafter"/>
</dbReference>
<feature type="domain" description="B box-type" evidence="22">
    <location>
        <begin position="117"/>
        <end position="153"/>
    </location>
</feature>
<comment type="pathway">
    <text evidence="2">Protein modification; protein ubiquitination.</text>
</comment>
<evidence type="ECO:0000313" key="23">
    <source>
        <dbReference type="EMBL" id="ROL53140.1"/>
    </source>
</evidence>
<evidence type="ECO:0000259" key="22">
    <source>
        <dbReference type="PROSITE" id="PS50119"/>
    </source>
</evidence>
<dbReference type="SMART" id="SM00336">
    <property type="entry name" value="BBOX"/>
    <property type="match status" value="1"/>
</dbReference>
<dbReference type="PROSITE" id="PS50194">
    <property type="entry name" value="FILAMIN_REPEAT"/>
    <property type="match status" value="1"/>
</dbReference>
<evidence type="ECO:0000259" key="21">
    <source>
        <dbReference type="PROSITE" id="PS50089"/>
    </source>
</evidence>
<keyword evidence="11" id="KW-0862">Zinc</keyword>
<dbReference type="SUPFAM" id="SSF81296">
    <property type="entry name" value="E set domains"/>
    <property type="match status" value="1"/>
</dbReference>
<evidence type="ECO:0000256" key="8">
    <source>
        <dbReference type="ARBA" id="ARBA00022737"/>
    </source>
</evidence>
<gene>
    <name evidence="23" type="ORF">DPX16_19794</name>
</gene>
<protein>
    <recommendedName>
        <fullName evidence="13">Tripartite motif-containing protein 2</fullName>
        <ecNumber evidence="4">2.3.2.27</ecNumber>
    </recommendedName>
    <alternativeName>
        <fullName evidence="14">E3 ubiquitin-protein ligase TRIM2</fullName>
    </alternativeName>
    <alternativeName>
        <fullName evidence="15">RING-type E3 ubiquitin transferase TRIM2</fullName>
    </alternativeName>
</protein>
<keyword evidence="5" id="KW-0597">Phosphoprotein</keyword>
<feature type="repeat" description="Filamin" evidence="18">
    <location>
        <begin position="316"/>
        <end position="418"/>
    </location>
</feature>
<dbReference type="CDD" id="cd14960">
    <property type="entry name" value="NHL_TRIM2_like"/>
    <property type="match status" value="1"/>
</dbReference>
<dbReference type="Pfam" id="PF01436">
    <property type="entry name" value="NHL"/>
    <property type="match status" value="6"/>
</dbReference>
<dbReference type="InterPro" id="IPR017868">
    <property type="entry name" value="Filamin/ABP280_repeat-like"/>
</dbReference>
<keyword evidence="20" id="KW-0175">Coiled coil</keyword>
<dbReference type="PROSITE" id="PS51125">
    <property type="entry name" value="NHL"/>
    <property type="match status" value="6"/>
</dbReference>
<dbReference type="InterPro" id="IPR003649">
    <property type="entry name" value="Bbox_C"/>
</dbReference>
<dbReference type="InterPro" id="IPR014756">
    <property type="entry name" value="Ig_E-set"/>
</dbReference>
<comment type="similarity">
    <text evidence="3">Belongs to the TRIM/RBCC family.</text>
</comment>
<evidence type="ECO:0000256" key="10">
    <source>
        <dbReference type="ARBA" id="ARBA00022786"/>
    </source>
</evidence>
<dbReference type="GO" id="GO:0008270">
    <property type="term" value="F:zinc ion binding"/>
    <property type="evidence" value="ECO:0007669"/>
    <property type="project" value="UniProtKB-KW"/>
</dbReference>
<dbReference type="SMART" id="SM00557">
    <property type="entry name" value="IG_FLMN"/>
    <property type="match status" value="1"/>
</dbReference>
<evidence type="ECO:0000256" key="18">
    <source>
        <dbReference type="PROSITE-ProRule" id="PRU00087"/>
    </source>
</evidence>
<dbReference type="Gene3D" id="2.60.40.10">
    <property type="entry name" value="Immunoglobulins"/>
    <property type="match status" value="1"/>
</dbReference>
<evidence type="ECO:0000256" key="16">
    <source>
        <dbReference type="ARBA" id="ARBA00046514"/>
    </source>
</evidence>
<dbReference type="SUPFAM" id="SSF57850">
    <property type="entry name" value="RING/U-box"/>
    <property type="match status" value="1"/>
</dbReference>
<evidence type="ECO:0000256" key="1">
    <source>
        <dbReference type="ARBA" id="ARBA00000900"/>
    </source>
</evidence>
<dbReference type="PROSITE" id="PS50119">
    <property type="entry name" value="ZF_BBOX"/>
    <property type="match status" value="1"/>
</dbReference>
<keyword evidence="12" id="KW-0832">Ubl conjugation</keyword>
<dbReference type="Pfam" id="PF00643">
    <property type="entry name" value="zf-B_box"/>
    <property type="match status" value="1"/>
</dbReference>
<dbReference type="Gene3D" id="3.30.40.10">
    <property type="entry name" value="Zinc/RING finger domain, C3HC4 (zinc finger)"/>
    <property type="match status" value="1"/>
</dbReference>
<dbReference type="PANTHER" id="PTHR24104">
    <property type="entry name" value="E3 UBIQUITIN-PROTEIN LIGASE NHLRC1-RELATED"/>
    <property type="match status" value="1"/>
</dbReference>
<dbReference type="CDD" id="cd19824">
    <property type="entry name" value="Bbox2_TRIM2_C-VII"/>
    <property type="match status" value="1"/>
</dbReference>
<dbReference type="Gene3D" id="3.30.160.60">
    <property type="entry name" value="Classic Zinc Finger"/>
    <property type="match status" value="1"/>
</dbReference>
<evidence type="ECO:0000256" key="2">
    <source>
        <dbReference type="ARBA" id="ARBA00004906"/>
    </source>
</evidence>
<keyword evidence="6" id="KW-0808">Transferase</keyword>
<evidence type="ECO:0000256" key="13">
    <source>
        <dbReference type="ARBA" id="ARBA00039484"/>
    </source>
</evidence>
<evidence type="ECO:0000256" key="11">
    <source>
        <dbReference type="ARBA" id="ARBA00022833"/>
    </source>
</evidence>
<keyword evidence="8" id="KW-0677">Repeat</keyword>
<dbReference type="EC" id="2.3.2.27" evidence="4"/>
<dbReference type="InterPro" id="IPR057750">
    <property type="entry name" value="TRIM2/3_C"/>
</dbReference>